<dbReference type="EMBL" id="KN717037">
    <property type="protein sequence ID" value="KJH40722.1"/>
    <property type="molecule type" value="Genomic_DNA"/>
</dbReference>
<dbReference type="OrthoDB" id="5902341at2759"/>
<protein>
    <submittedName>
        <fullName evidence="3">Spore coat protein T domain protein</fullName>
    </submittedName>
</protein>
<dbReference type="AlphaFoldDB" id="A0A0D8XAF2"/>
<feature type="region of interest" description="Disordered" evidence="1">
    <location>
        <begin position="121"/>
        <end position="143"/>
    </location>
</feature>
<accession>A0A0D8XAF2</accession>
<evidence type="ECO:0000256" key="2">
    <source>
        <dbReference type="SAM" id="SignalP"/>
    </source>
</evidence>
<keyword evidence="3" id="KW-0167">Capsid protein</keyword>
<dbReference type="Proteomes" id="UP000053766">
    <property type="component" value="Unassembled WGS sequence"/>
</dbReference>
<keyword evidence="2" id="KW-0732">Signal</keyword>
<gene>
    <name evidence="3" type="ORF">DICVIV_13319</name>
</gene>
<proteinExistence type="predicted"/>
<evidence type="ECO:0000313" key="4">
    <source>
        <dbReference type="Proteomes" id="UP000053766"/>
    </source>
</evidence>
<reference evidence="3 4" key="1">
    <citation type="submission" date="2013-11" db="EMBL/GenBank/DDBJ databases">
        <title>Draft genome of the bovine lungworm Dictyocaulus viviparus.</title>
        <authorList>
            <person name="Mitreva M."/>
        </authorList>
    </citation>
    <scope>NUCLEOTIDE SEQUENCE [LARGE SCALE GENOMIC DNA]</scope>
    <source>
        <strain evidence="3 4">HannoverDv2000</strain>
    </source>
</reference>
<reference evidence="4" key="2">
    <citation type="journal article" date="2016" name="Sci. Rep.">
        <title>Dictyocaulus viviparus genome, variome and transcriptome elucidate lungworm biology and support future intervention.</title>
        <authorList>
            <person name="McNulty S.N."/>
            <person name="Strube C."/>
            <person name="Rosa B.A."/>
            <person name="Martin J.C."/>
            <person name="Tyagi R."/>
            <person name="Choi Y.J."/>
            <person name="Wang Q."/>
            <person name="Hallsworth Pepin K."/>
            <person name="Zhang X."/>
            <person name="Ozersky P."/>
            <person name="Wilson R.K."/>
            <person name="Sternberg P.W."/>
            <person name="Gasser R.B."/>
            <person name="Mitreva M."/>
        </authorList>
    </citation>
    <scope>NUCLEOTIDE SEQUENCE [LARGE SCALE GENOMIC DNA]</scope>
    <source>
        <strain evidence="4">HannoverDv2000</strain>
    </source>
</reference>
<evidence type="ECO:0000313" key="3">
    <source>
        <dbReference type="EMBL" id="KJH40722.1"/>
    </source>
</evidence>
<sequence>MMPALALALAFSFCAIVTNAYQDYPMWEQFYPIQPYSGQASSYPPSTVYLPPSYNNDPYSNVGPGRDHGSFHDVYYGPHQSFPFPTFSSMYPIQFGGSGFYGYPYGPSLLSNPFYTRRFKHRRHHRRHSENDNNDSDDSRDLA</sequence>
<feature type="chain" id="PRO_5002335443" evidence="2">
    <location>
        <begin position="21"/>
        <end position="143"/>
    </location>
</feature>
<evidence type="ECO:0000256" key="1">
    <source>
        <dbReference type="SAM" id="MobiDB-lite"/>
    </source>
</evidence>
<feature type="signal peptide" evidence="2">
    <location>
        <begin position="1"/>
        <end position="20"/>
    </location>
</feature>
<name>A0A0D8XAF2_DICVI</name>
<keyword evidence="4" id="KW-1185">Reference proteome</keyword>
<organism evidence="3 4">
    <name type="scientific">Dictyocaulus viviparus</name>
    <name type="common">Bovine lungworm</name>
    <dbReference type="NCBI Taxonomy" id="29172"/>
    <lineage>
        <taxon>Eukaryota</taxon>
        <taxon>Metazoa</taxon>
        <taxon>Ecdysozoa</taxon>
        <taxon>Nematoda</taxon>
        <taxon>Chromadorea</taxon>
        <taxon>Rhabditida</taxon>
        <taxon>Rhabditina</taxon>
        <taxon>Rhabditomorpha</taxon>
        <taxon>Strongyloidea</taxon>
        <taxon>Metastrongylidae</taxon>
        <taxon>Dictyocaulus</taxon>
    </lineage>
</organism>
<keyword evidence="3" id="KW-0946">Virion</keyword>